<comment type="caution">
    <text evidence="5">The sequence shown here is derived from an EMBL/GenBank/DDBJ whole genome shotgun (WGS) entry which is preliminary data.</text>
</comment>
<keyword evidence="4" id="KW-0472">Membrane</keyword>
<dbReference type="Gene3D" id="1.20.1250.20">
    <property type="entry name" value="MFS general substrate transporter like domains"/>
    <property type="match status" value="1"/>
</dbReference>
<evidence type="ECO:0000256" key="1">
    <source>
        <dbReference type="ARBA" id="ARBA00004141"/>
    </source>
</evidence>
<evidence type="ECO:0000313" key="5">
    <source>
        <dbReference type="EMBL" id="CAG9136948.1"/>
    </source>
</evidence>
<name>A0A8S4GDT4_PLUXY</name>
<organism evidence="5 6">
    <name type="scientific">Plutella xylostella</name>
    <name type="common">Diamondback moth</name>
    <name type="synonym">Plutella maculipennis</name>
    <dbReference type="NCBI Taxonomy" id="51655"/>
    <lineage>
        <taxon>Eukaryota</taxon>
        <taxon>Metazoa</taxon>
        <taxon>Ecdysozoa</taxon>
        <taxon>Arthropoda</taxon>
        <taxon>Hexapoda</taxon>
        <taxon>Insecta</taxon>
        <taxon>Pterygota</taxon>
        <taxon>Neoptera</taxon>
        <taxon>Endopterygota</taxon>
        <taxon>Lepidoptera</taxon>
        <taxon>Glossata</taxon>
        <taxon>Ditrysia</taxon>
        <taxon>Yponomeutoidea</taxon>
        <taxon>Plutellidae</taxon>
        <taxon>Plutella</taxon>
    </lineage>
</organism>
<dbReference type="OrthoDB" id="419734at2759"/>
<evidence type="ECO:0000313" key="6">
    <source>
        <dbReference type="Proteomes" id="UP000653454"/>
    </source>
</evidence>
<keyword evidence="6" id="KW-1185">Reference proteome</keyword>
<dbReference type="GO" id="GO:0016020">
    <property type="term" value="C:membrane"/>
    <property type="evidence" value="ECO:0007669"/>
    <property type="project" value="UniProtKB-SubCell"/>
</dbReference>
<accession>A0A8S4GDT4</accession>
<dbReference type="PANTHER" id="PTHR23507">
    <property type="entry name" value="ZGC:174356"/>
    <property type="match status" value="1"/>
</dbReference>
<keyword evidence="3" id="KW-1133">Transmembrane helix</keyword>
<keyword evidence="2" id="KW-0812">Transmembrane</keyword>
<evidence type="ECO:0000256" key="2">
    <source>
        <dbReference type="ARBA" id="ARBA00022692"/>
    </source>
</evidence>
<sequence>MDADEIYKEEPKQVKLPWYRNITVEPPMFLYMMAFMITNVIEQTFYVFRACTVDHGYSQGICHNISSYPNISSEVQVTVARFQQWFGVSSHIVPLILAFFLGAWSDKRGRKSILLAGFLGKLYFSFMITVITMNDWPLDYVIYVAAFPSALTGADLAIFAGCFAYIADVSHAKSRTLRIGILDIVYLSTMPTGVALGNVLFKNVFNKSFTMMFAVNTILMVLAFLYSLLFLKWQTRPEQKSLKEAGVTNPIKDFFDLNNIKQTVITLQKKRTSNRRLYLWILLISMALYTFQRDERPVMYLYTMKVFQWDASNFSNFRTYMSTAYVLVMLLGIPLMTKVFKWRDTVIVMLGATSHMAGHFVYAHASVGRTMYWGATVAALGPCVAPLIRSMTSKVLEPAERGVAYAFLSVMENAVGMFASVIYGQLYSATLHSDAINAIFYLTMSTQMIVFIFAAVMEIKLRHKRLEAIIDQDERQISSDKSIS</sequence>
<dbReference type="Proteomes" id="UP000653454">
    <property type="component" value="Unassembled WGS sequence"/>
</dbReference>
<dbReference type="EMBL" id="CAJHNJ030000171">
    <property type="protein sequence ID" value="CAG9136948.1"/>
    <property type="molecule type" value="Genomic_DNA"/>
</dbReference>
<gene>
    <name evidence="5" type="ORF">PLXY2_LOCUS15201</name>
</gene>
<comment type="subcellular location">
    <subcellularLocation>
        <location evidence="1">Membrane</location>
        <topology evidence="1">Multi-pass membrane protein</topology>
    </subcellularLocation>
</comment>
<dbReference type="Pfam" id="PF07690">
    <property type="entry name" value="MFS_1"/>
    <property type="match status" value="1"/>
</dbReference>
<evidence type="ECO:0000256" key="4">
    <source>
        <dbReference type="ARBA" id="ARBA00023136"/>
    </source>
</evidence>
<evidence type="ECO:0000256" key="3">
    <source>
        <dbReference type="ARBA" id="ARBA00022989"/>
    </source>
</evidence>
<dbReference type="SUPFAM" id="SSF103473">
    <property type="entry name" value="MFS general substrate transporter"/>
    <property type="match status" value="1"/>
</dbReference>
<dbReference type="InterPro" id="IPR011701">
    <property type="entry name" value="MFS"/>
</dbReference>
<dbReference type="PANTHER" id="PTHR23507:SF37">
    <property type="entry name" value="GH08173P"/>
    <property type="match status" value="1"/>
</dbReference>
<dbReference type="GO" id="GO:0022857">
    <property type="term" value="F:transmembrane transporter activity"/>
    <property type="evidence" value="ECO:0007669"/>
    <property type="project" value="InterPro"/>
</dbReference>
<dbReference type="AlphaFoldDB" id="A0A8S4GDT4"/>
<dbReference type="KEGG" id="pxy:105398566"/>
<reference evidence="5" key="1">
    <citation type="submission" date="2020-11" db="EMBL/GenBank/DDBJ databases">
        <authorList>
            <person name="Whiteford S."/>
        </authorList>
    </citation>
    <scope>NUCLEOTIDE SEQUENCE</scope>
</reference>
<protein>
    <submittedName>
        <fullName evidence="5">(diamondback moth) hypothetical protein</fullName>
    </submittedName>
</protein>
<dbReference type="InterPro" id="IPR036259">
    <property type="entry name" value="MFS_trans_sf"/>
</dbReference>
<proteinExistence type="predicted"/>